<keyword evidence="2" id="KW-1185">Reference proteome</keyword>
<comment type="caution">
    <text evidence="1">The sequence shown here is derived from an EMBL/GenBank/DDBJ whole genome shotgun (WGS) entry which is preliminary data.</text>
</comment>
<organism evidence="1 2">
    <name type="scientific">Gigaspora margarita</name>
    <dbReference type="NCBI Taxonomy" id="4874"/>
    <lineage>
        <taxon>Eukaryota</taxon>
        <taxon>Fungi</taxon>
        <taxon>Fungi incertae sedis</taxon>
        <taxon>Mucoromycota</taxon>
        <taxon>Glomeromycotina</taxon>
        <taxon>Glomeromycetes</taxon>
        <taxon>Diversisporales</taxon>
        <taxon>Gigasporaceae</taxon>
        <taxon>Gigaspora</taxon>
    </lineage>
</organism>
<reference evidence="1 2" key="1">
    <citation type="submission" date="2021-06" db="EMBL/GenBank/DDBJ databases">
        <authorList>
            <person name="Kallberg Y."/>
            <person name="Tangrot J."/>
            <person name="Rosling A."/>
        </authorList>
    </citation>
    <scope>NUCLEOTIDE SEQUENCE [LARGE SCALE GENOMIC DNA]</scope>
    <source>
        <strain evidence="1 2">120-4 pot B 10/14</strain>
    </source>
</reference>
<sequence length="113" mass="13029">MNAAKEKLVILTVLDQELHFVIFTGIKFQWLVTNGRSNSQTFTAYVAYRSRNTKKLLKNKINRKRDSLSPGASLRIFAKLRDRSTNDNLQNMILVETILSYIVQMSFKSIAVF</sequence>
<proteinExistence type="predicted"/>
<dbReference type="EMBL" id="CAJVQB010000493">
    <property type="protein sequence ID" value="CAG8492079.1"/>
    <property type="molecule type" value="Genomic_DNA"/>
</dbReference>
<dbReference type="Proteomes" id="UP000789901">
    <property type="component" value="Unassembled WGS sequence"/>
</dbReference>
<evidence type="ECO:0000313" key="1">
    <source>
        <dbReference type="EMBL" id="CAG8492079.1"/>
    </source>
</evidence>
<name>A0ABM8W0A3_GIGMA</name>
<evidence type="ECO:0000313" key="2">
    <source>
        <dbReference type="Proteomes" id="UP000789901"/>
    </source>
</evidence>
<gene>
    <name evidence="1" type="ORF">GMARGA_LOCUS1769</name>
</gene>
<protein>
    <submittedName>
        <fullName evidence="1">11239_t:CDS:1</fullName>
    </submittedName>
</protein>
<accession>A0ABM8W0A3</accession>